<evidence type="ECO:0000313" key="1">
    <source>
        <dbReference type="EMBL" id="MET1257419.1"/>
    </source>
</evidence>
<protein>
    <recommendedName>
        <fullName evidence="3">IS110 family transposase</fullName>
    </recommendedName>
</protein>
<gene>
    <name evidence="1" type="ORF">ABVT43_19970</name>
</gene>
<keyword evidence="2" id="KW-1185">Reference proteome</keyword>
<dbReference type="Proteomes" id="UP001548189">
    <property type="component" value="Unassembled WGS sequence"/>
</dbReference>
<comment type="caution">
    <text evidence="1">The sequence shown here is derived from an EMBL/GenBank/DDBJ whole genome shotgun (WGS) entry which is preliminary data.</text>
</comment>
<evidence type="ECO:0000313" key="2">
    <source>
        <dbReference type="Proteomes" id="UP001548189"/>
    </source>
</evidence>
<dbReference type="EMBL" id="JBEVCJ010000064">
    <property type="protein sequence ID" value="MET1257419.1"/>
    <property type="molecule type" value="Genomic_DNA"/>
</dbReference>
<name>A0ABV2BZR7_9GAMM</name>
<evidence type="ECO:0008006" key="3">
    <source>
        <dbReference type="Google" id="ProtNLM"/>
    </source>
</evidence>
<dbReference type="RefSeq" id="WP_353898003.1">
    <property type="nucleotide sequence ID" value="NZ_JBEVCJ010000064.1"/>
</dbReference>
<proteinExistence type="predicted"/>
<accession>A0ABV2BZR7</accession>
<sequence length="66" mass="7672">MNNDTIIFIGMDTHKEFTEIAYSGYSRKSAIEHFGRIKTTKPAIVKFVNQMQSKYPKATLHFVYKV</sequence>
<organism evidence="1 2">
    <name type="scientific">Aliikangiella maris</name>
    <dbReference type="NCBI Taxonomy" id="3162458"/>
    <lineage>
        <taxon>Bacteria</taxon>
        <taxon>Pseudomonadati</taxon>
        <taxon>Pseudomonadota</taxon>
        <taxon>Gammaproteobacteria</taxon>
        <taxon>Oceanospirillales</taxon>
        <taxon>Pleioneaceae</taxon>
        <taxon>Aliikangiella</taxon>
    </lineage>
</organism>
<reference evidence="1 2" key="1">
    <citation type="submission" date="2024-06" db="EMBL/GenBank/DDBJ databases">
        <authorList>
            <person name="Li F."/>
        </authorList>
    </citation>
    <scope>NUCLEOTIDE SEQUENCE [LARGE SCALE GENOMIC DNA]</scope>
    <source>
        <strain evidence="1 2">GXAS 311</strain>
    </source>
</reference>